<dbReference type="PANTHER" id="PTHR23271">
    <property type="entry name" value="HEPATOCELLULAR CARCINOMA-ASSOCIATED ANTIGEN 66"/>
    <property type="match status" value="1"/>
</dbReference>
<feature type="domain" description="U3 small nucleolar RNA-associated protein 6 N-terminal" evidence="6">
    <location>
        <begin position="12"/>
        <end position="87"/>
    </location>
</feature>
<evidence type="ECO:0000256" key="4">
    <source>
        <dbReference type="ARBA" id="ARBA00022737"/>
    </source>
</evidence>
<dbReference type="InterPro" id="IPR003107">
    <property type="entry name" value="HAT"/>
</dbReference>
<keyword evidence="4" id="KW-0677">Repeat</keyword>
<evidence type="ECO:0000313" key="8">
    <source>
        <dbReference type="Proteomes" id="UP001140453"/>
    </source>
</evidence>
<dbReference type="GO" id="GO:0032040">
    <property type="term" value="C:small-subunit processome"/>
    <property type="evidence" value="ECO:0007669"/>
    <property type="project" value="TreeGrafter"/>
</dbReference>
<dbReference type="Pfam" id="PF08640">
    <property type="entry name" value="U3_assoc_6"/>
    <property type="match status" value="1"/>
</dbReference>
<evidence type="ECO:0000259" key="6">
    <source>
        <dbReference type="Pfam" id="PF08640"/>
    </source>
</evidence>
<proteinExistence type="inferred from homology"/>
<keyword evidence="8" id="KW-1185">Reference proteome</keyword>
<dbReference type="OrthoDB" id="28112at2759"/>
<dbReference type="InterPro" id="IPR011990">
    <property type="entry name" value="TPR-like_helical_dom_sf"/>
</dbReference>
<dbReference type="Gene3D" id="1.25.40.10">
    <property type="entry name" value="Tetratricopeptide repeat domain"/>
    <property type="match status" value="1"/>
</dbReference>
<dbReference type="PANTHER" id="PTHR23271:SF1">
    <property type="entry name" value="U3 SMALL NUCLEOLAR RNA-ASSOCIATED PROTEIN 6 HOMOLOG"/>
    <property type="match status" value="1"/>
</dbReference>
<protein>
    <submittedName>
        <fullName evidence="7">U3 snoRNP protein</fullName>
    </submittedName>
</protein>
<keyword evidence="3" id="KW-0698">rRNA processing</keyword>
<evidence type="ECO:0000256" key="1">
    <source>
        <dbReference type="ARBA" id="ARBA00004604"/>
    </source>
</evidence>
<dbReference type="GO" id="GO:0030515">
    <property type="term" value="F:snoRNA binding"/>
    <property type="evidence" value="ECO:0007669"/>
    <property type="project" value="InterPro"/>
</dbReference>
<dbReference type="InterPro" id="IPR055347">
    <property type="entry name" value="UTP6_N"/>
</dbReference>
<dbReference type="Proteomes" id="UP001140453">
    <property type="component" value="Unassembled WGS sequence"/>
</dbReference>
<organism evidence="7 8">
    <name type="scientific">Gnomoniopsis smithogilvyi</name>
    <dbReference type="NCBI Taxonomy" id="1191159"/>
    <lineage>
        <taxon>Eukaryota</taxon>
        <taxon>Fungi</taxon>
        <taxon>Dikarya</taxon>
        <taxon>Ascomycota</taxon>
        <taxon>Pezizomycotina</taxon>
        <taxon>Sordariomycetes</taxon>
        <taxon>Sordariomycetidae</taxon>
        <taxon>Diaporthales</taxon>
        <taxon>Gnomoniaceae</taxon>
        <taxon>Gnomoniopsis</taxon>
    </lineage>
</organism>
<evidence type="ECO:0000256" key="3">
    <source>
        <dbReference type="ARBA" id="ARBA00022552"/>
    </source>
</evidence>
<dbReference type="GO" id="GO:0034388">
    <property type="term" value="C:Pwp2p-containing subcomplex of 90S preribosome"/>
    <property type="evidence" value="ECO:0007669"/>
    <property type="project" value="TreeGrafter"/>
</dbReference>
<dbReference type="InterPro" id="IPR013949">
    <property type="entry name" value="Utp6"/>
</dbReference>
<dbReference type="GO" id="GO:0000462">
    <property type="term" value="P:maturation of SSU-rRNA from tricistronic rRNA transcript (SSU-rRNA, 5.8S rRNA, LSU-rRNA)"/>
    <property type="evidence" value="ECO:0007669"/>
    <property type="project" value="InterPro"/>
</dbReference>
<keyword evidence="5" id="KW-0539">Nucleus</keyword>
<reference evidence="7" key="1">
    <citation type="submission" date="2022-10" db="EMBL/GenBank/DDBJ databases">
        <title>Tapping the CABI collections for fungal endophytes: first genome assemblies for Collariella, Neodidymelliopsis, Ascochyta clinopodiicola, Didymella pomorum, Didymosphaeria variabile, Neocosmospora piperis and Neocucurbitaria cava.</title>
        <authorList>
            <person name="Hill R."/>
        </authorList>
    </citation>
    <scope>NUCLEOTIDE SEQUENCE</scope>
    <source>
        <strain evidence="7">IMI 355082</strain>
    </source>
</reference>
<dbReference type="SMART" id="SM00386">
    <property type="entry name" value="HAT"/>
    <property type="match status" value="2"/>
</dbReference>
<comment type="caution">
    <text evidence="7">The sequence shown here is derived from an EMBL/GenBank/DDBJ whole genome shotgun (WGS) entry which is preliminary data.</text>
</comment>
<sequence>MSNVVEKARFHLERAVPQLREFEEKEIFSKEEIRTLVSKRTAHEHLVLGPGCTPAHFQSYIAWELSLERLRAKRCRRKKIKHSTSHASNARVFNIYERGVFRHPGSLALWRDYLAYAADVKATKRWRKIVTRALRLHPMDVGLWVTAGRRAVADGDMEGARSLFMRGCRFCNQTAELWVEYARVEMEWLAKNEKKSKSGQKGHEGSLVAHGVQEGDVMMFDNDEDEDEFGDGGDGDIVLPEDPLAADRSEKVTKVFEEDKLKKLEKSPALEGAIPKAIFDVARKQSFWNAPSGEAFYDMFAEFTTVSAQPAIIQHVLDAMTEEFPKHPSTCSCLIRQPLIGVDVSTAGFPRALRDVLARINTQTENTADKDKLAAKTVAWMEPILAREDLEERVRTVLEHTKRKLEKP</sequence>
<accession>A0A9W8YLG0</accession>
<evidence type="ECO:0000256" key="5">
    <source>
        <dbReference type="ARBA" id="ARBA00023242"/>
    </source>
</evidence>
<dbReference type="AlphaFoldDB" id="A0A9W8YLG0"/>
<dbReference type="SUPFAM" id="SSF48452">
    <property type="entry name" value="TPR-like"/>
    <property type="match status" value="1"/>
</dbReference>
<evidence type="ECO:0000256" key="2">
    <source>
        <dbReference type="ARBA" id="ARBA00010734"/>
    </source>
</evidence>
<gene>
    <name evidence="7" type="primary">UTP6</name>
    <name evidence="7" type="ORF">N0V93_008157</name>
</gene>
<evidence type="ECO:0000313" key="7">
    <source>
        <dbReference type="EMBL" id="KAJ4387562.1"/>
    </source>
</evidence>
<dbReference type="EMBL" id="JAPEVB010000005">
    <property type="protein sequence ID" value="KAJ4387562.1"/>
    <property type="molecule type" value="Genomic_DNA"/>
</dbReference>
<comment type="subcellular location">
    <subcellularLocation>
        <location evidence="1">Nucleus</location>
        <location evidence="1">Nucleolus</location>
    </subcellularLocation>
</comment>
<comment type="similarity">
    <text evidence="2">Belongs to the UTP6 family.</text>
</comment>
<name>A0A9W8YLG0_9PEZI</name>